<gene>
    <name evidence="2" type="ORF">CAEBREN_00430</name>
</gene>
<feature type="compositionally biased region" description="Basic and acidic residues" evidence="1">
    <location>
        <begin position="35"/>
        <end position="49"/>
    </location>
</feature>
<feature type="compositionally biased region" description="Low complexity" evidence="1">
    <location>
        <begin position="118"/>
        <end position="128"/>
    </location>
</feature>
<dbReference type="FunCoup" id="G0MF81">
    <property type="interactions" value="2112"/>
</dbReference>
<keyword evidence="3" id="KW-1185">Reference proteome</keyword>
<feature type="compositionally biased region" description="Low complexity" evidence="1">
    <location>
        <begin position="641"/>
        <end position="659"/>
    </location>
</feature>
<evidence type="ECO:0000256" key="1">
    <source>
        <dbReference type="SAM" id="MobiDB-lite"/>
    </source>
</evidence>
<feature type="compositionally biased region" description="Polar residues" evidence="1">
    <location>
        <begin position="559"/>
        <end position="582"/>
    </location>
</feature>
<protein>
    <submittedName>
        <fullName evidence="2">Uncharacterized protein</fullName>
    </submittedName>
</protein>
<dbReference type="InParanoid" id="G0MF81"/>
<feature type="compositionally biased region" description="Low complexity" evidence="1">
    <location>
        <begin position="464"/>
        <end position="511"/>
    </location>
</feature>
<accession>G0MF81</accession>
<dbReference type="OrthoDB" id="5827846at2759"/>
<dbReference type="AlphaFoldDB" id="G0MF81"/>
<feature type="compositionally biased region" description="Acidic residues" evidence="1">
    <location>
        <begin position="50"/>
        <end position="60"/>
    </location>
</feature>
<feature type="compositionally biased region" description="Basic and acidic residues" evidence="1">
    <location>
        <begin position="591"/>
        <end position="609"/>
    </location>
</feature>
<evidence type="ECO:0000313" key="2">
    <source>
        <dbReference type="EMBL" id="EGT54288.1"/>
    </source>
</evidence>
<feature type="compositionally biased region" description="Basic and acidic residues" evidence="1">
    <location>
        <begin position="540"/>
        <end position="552"/>
    </location>
</feature>
<feature type="region of interest" description="Disordered" evidence="1">
    <location>
        <begin position="443"/>
        <end position="623"/>
    </location>
</feature>
<feature type="compositionally biased region" description="Basic residues" evidence="1">
    <location>
        <begin position="129"/>
        <end position="147"/>
    </location>
</feature>
<feature type="region of interest" description="Disordered" evidence="1">
    <location>
        <begin position="25"/>
        <end position="60"/>
    </location>
</feature>
<dbReference type="STRING" id="135651.G0MF81"/>
<name>G0MF81_CAEBE</name>
<dbReference type="eggNOG" id="ENOG502RT92">
    <property type="taxonomic scope" value="Eukaryota"/>
</dbReference>
<evidence type="ECO:0000313" key="3">
    <source>
        <dbReference type="Proteomes" id="UP000008068"/>
    </source>
</evidence>
<feature type="compositionally biased region" description="Basic and acidic residues" evidence="1">
    <location>
        <begin position="740"/>
        <end position="754"/>
    </location>
</feature>
<dbReference type="OMA" id="ITCSETI"/>
<feature type="region of interest" description="Disordered" evidence="1">
    <location>
        <begin position="635"/>
        <end position="659"/>
    </location>
</feature>
<dbReference type="EMBL" id="GL379792">
    <property type="protein sequence ID" value="EGT54288.1"/>
    <property type="molecule type" value="Genomic_DNA"/>
</dbReference>
<organism evidence="3">
    <name type="scientific">Caenorhabditis brenneri</name>
    <name type="common">Nematode worm</name>
    <dbReference type="NCBI Taxonomy" id="135651"/>
    <lineage>
        <taxon>Eukaryota</taxon>
        <taxon>Metazoa</taxon>
        <taxon>Ecdysozoa</taxon>
        <taxon>Nematoda</taxon>
        <taxon>Chromadorea</taxon>
        <taxon>Rhabditida</taxon>
        <taxon>Rhabditina</taxon>
        <taxon>Rhabditomorpha</taxon>
        <taxon>Rhabditoidea</taxon>
        <taxon>Rhabditidae</taxon>
        <taxon>Peloderinae</taxon>
        <taxon>Caenorhabditis</taxon>
    </lineage>
</organism>
<feature type="region of interest" description="Disordered" evidence="1">
    <location>
        <begin position="91"/>
        <end position="187"/>
    </location>
</feature>
<dbReference type="HOGENOM" id="CLU_337152_0_0_1"/>
<proteinExistence type="predicted"/>
<feature type="compositionally biased region" description="Basic residues" evidence="1">
    <location>
        <begin position="512"/>
        <end position="525"/>
    </location>
</feature>
<feature type="compositionally biased region" description="Polar residues" evidence="1">
    <location>
        <begin position="610"/>
        <end position="623"/>
    </location>
</feature>
<feature type="region of interest" description="Disordered" evidence="1">
    <location>
        <begin position="740"/>
        <end position="764"/>
    </location>
</feature>
<sequence length="902" mass="99980">MQPRYRGFPQFVQFDKKQIYFEKNKATLDSNENMENDRSSDKITPKKEEDEPMPMSDDDDLLYVTANDQTAGGGAGQITINLERDMKRKITIITEPEQPKRPRRTGSVDLRRQAIMNSAIRSAQSASRSRSRSRSRNRSRSRGRSLTRARSTSGDGRRSRSRGRAQSIPVQRRVSKSPVKPLTPFIRLPTDLSNKSVIGKNATGPPSHIELPSPLFILTEQQITGASEKKTVQFVTKILLTTQKLSLDERRNLYSEMVEAEYIGTSRSSTDLNKSADDEPEEGYELKIYYSSKGVYIHSIQNVRKVRNGKQSKVSEEKTYSNICMTRIIGDHGKMSDGFLNITCSETISAVNQSYQRDENFKIGLKSCNVAGNVSIKSQKTTFDPTKTTNFYEAVTFDNKNVGIEVQHTATADMKEIWEHEMGSFGEEQSEYREIKFFFEDEKEEKKERTPGAAVTSVIQTPKASGSGSTSGSASKASGEGFGTTGAANTAAASGSASESTSSKSKSGSSSRRSRSRAKRHRAIKKASDSALRNNSPDRQSTRKETRPDQEPIKLNLMDVSNDSSMYYSFPRATSTPKSPGATSRRGAISIREHAEKHSDNEVDLDKSLSQKSKTPASKNLSQIVAERIEEARKKDAASMVSKPPLSPSVNSVNSESKNQNLTGTSVYLYNTKSSTPKSTHLMTAQDLREDRIRAHSTSPGGPALRNTTPSPQNILRVKETKVTREVRQEDGKPAEIQEKTEETVKEQKVKLEKTSPATPKMKQSFHQMTATNVVTLSALKETHQSLDVTPINVDAITESSSTGSSSTATASSSGQLAFKEDFQLDMLIDKKRFVLNVNFLFLGSKQPEVEIGAFSFRGQKLWEKSSEWPLSSANTTSHTKTLAVQASDIMEQQAKDGEEKK</sequence>
<dbReference type="Proteomes" id="UP000008068">
    <property type="component" value="Unassembled WGS sequence"/>
</dbReference>
<reference evidence="3" key="1">
    <citation type="submission" date="2011-07" db="EMBL/GenBank/DDBJ databases">
        <authorList>
            <consortium name="Caenorhabditis brenneri Sequencing and Analysis Consortium"/>
            <person name="Wilson R.K."/>
        </authorList>
    </citation>
    <scope>NUCLEOTIDE SEQUENCE [LARGE SCALE GENOMIC DNA]</scope>
    <source>
        <strain evidence="3">PB2801</strain>
    </source>
</reference>